<comment type="subcellular location">
    <subcellularLocation>
        <location evidence="1">Membrane</location>
    </subcellularLocation>
</comment>
<feature type="transmembrane region" description="Helical" evidence="6">
    <location>
        <begin position="89"/>
        <end position="112"/>
    </location>
</feature>
<evidence type="ECO:0000256" key="4">
    <source>
        <dbReference type="ARBA" id="ARBA00022989"/>
    </source>
</evidence>
<dbReference type="KEGG" id="cqi:110713831"/>
<feature type="transmembrane region" description="Helical" evidence="6">
    <location>
        <begin position="54"/>
        <end position="73"/>
    </location>
</feature>
<keyword evidence="3 6" id="KW-0812">Transmembrane</keyword>
<dbReference type="OMA" id="ESECCKP"/>
<dbReference type="GO" id="GO:0009734">
    <property type="term" value="P:auxin-activated signaling pathway"/>
    <property type="evidence" value="ECO:0007669"/>
    <property type="project" value="InterPro"/>
</dbReference>
<keyword evidence="8" id="KW-1185">Reference proteome</keyword>
<name>A0A803MBY0_CHEQI</name>
<keyword evidence="4 6" id="KW-1133">Transmembrane helix</keyword>
<reference evidence="7" key="1">
    <citation type="journal article" date="2017" name="Nature">
        <title>The genome of Chenopodium quinoa.</title>
        <authorList>
            <person name="Jarvis D.E."/>
            <person name="Ho Y.S."/>
            <person name="Lightfoot D.J."/>
            <person name="Schmoeckel S.M."/>
            <person name="Li B."/>
            <person name="Borm T.J.A."/>
            <person name="Ohyanagi H."/>
            <person name="Mineta K."/>
            <person name="Michell C.T."/>
            <person name="Saber N."/>
            <person name="Kharbatia N.M."/>
            <person name="Rupper R.R."/>
            <person name="Sharp A.R."/>
            <person name="Dally N."/>
            <person name="Boughton B.A."/>
            <person name="Woo Y.H."/>
            <person name="Gao G."/>
            <person name="Schijlen E.G.W.M."/>
            <person name="Guo X."/>
            <person name="Momin A.A."/>
            <person name="Negrao S."/>
            <person name="Al-Babili S."/>
            <person name="Gehring C."/>
            <person name="Roessner U."/>
            <person name="Jung C."/>
            <person name="Murphy K."/>
            <person name="Arold S.T."/>
            <person name="Gojobori T."/>
            <person name="van der Linden C.G."/>
            <person name="van Loo E.N."/>
            <person name="Jellen E.N."/>
            <person name="Maughan P.J."/>
            <person name="Tester M."/>
        </authorList>
    </citation>
    <scope>NUCLEOTIDE SEQUENCE [LARGE SCALE GENOMIC DNA]</scope>
    <source>
        <strain evidence="7">cv. PI 614886</strain>
    </source>
</reference>
<dbReference type="Proteomes" id="UP000596660">
    <property type="component" value="Unplaced"/>
</dbReference>
<evidence type="ECO:0000256" key="1">
    <source>
        <dbReference type="ARBA" id="ARBA00004370"/>
    </source>
</evidence>
<keyword evidence="5 6" id="KW-0472">Membrane</keyword>
<evidence type="ECO:0000256" key="3">
    <source>
        <dbReference type="ARBA" id="ARBA00022692"/>
    </source>
</evidence>
<evidence type="ECO:0000256" key="5">
    <source>
        <dbReference type="ARBA" id="ARBA00023136"/>
    </source>
</evidence>
<gene>
    <name evidence="7" type="primary">LOC110713831</name>
</gene>
<dbReference type="InterPro" id="IPR044991">
    <property type="entry name" value="TET_plant"/>
</dbReference>
<sequence length="264" mass="29859">MNKWIISGLITLSVTTAMITIVSTGFWLLNQPSDMCLGINTNATYDGRGEFTSIVYVGAGFGLIVTVLCLFVMPMRHNLKNGESGNKRVIIAVTCFGLQLVLLILFASLYALTQSTVGFAELEKWISSPERWMNIKHCLYQDSNVCGHLRQKFADDTQDQFFARKLTPIESECCKPPLECNFSFSSPTIWIKPSNGTYSNPDCYEWENDPKKLCYNCQVCKLGYAQELKKAWTISGTIVVIAWLFFVSGFILPRMLVKEHEELR</sequence>
<evidence type="ECO:0000256" key="2">
    <source>
        <dbReference type="ARBA" id="ARBA00006840"/>
    </source>
</evidence>
<dbReference type="AlphaFoldDB" id="A0A803MBY0"/>
<dbReference type="GO" id="GO:0016020">
    <property type="term" value="C:membrane"/>
    <property type="evidence" value="ECO:0007669"/>
    <property type="project" value="UniProtKB-SubCell"/>
</dbReference>
<dbReference type="OrthoDB" id="1676446at2759"/>
<reference evidence="7" key="2">
    <citation type="submission" date="2021-03" db="UniProtKB">
        <authorList>
            <consortium name="EnsemblPlants"/>
        </authorList>
    </citation>
    <scope>IDENTIFICATION</scope>
</reference>
<accession>A0A803MBY0</accession>
<proteinExistence type="inferred from homology"/>
<protein>
    <submittedName>
        <fullName evidence="7">Uncharacterized protein</fullName>
    </submittedName>
</protein>
<dbReference type="Gramene" id="AUR62026597-RA">
    <property type="protein sequence ID" value="AUR62026597-RA:cds"/>
    <property type="gene ID" value="AUR62026597"/>
</dbReference>
<evidence type="ECO:0000313" key="8">
    <source>
        <dbReference type="Proteomes" id="UP000596660"/>
    </source>
</evidence>
<comment type="similarity">
    <text evidence="2">Belongs to the tetraspanin (TM4SF) family.</text>
</comment>
<evidence type="ECO:0000256" key="6">
    <source>
        <dbReference type="SAM" id="Phobius"/>
    </source>
</evidence>
<dbReference type="PANTHER" id="PTHR32191">
    <property type="entry name" value="TETRASPANIN-8-RELATED"/>
    <property type="match status" value="1"/>
</dbReference>
<organism evidence="7 8">
    <name type="scientific">Chenopodium quinoa</name>
    <name type="common">Quinoa</name>
    <dbReference type="NCBI Taxonomy" id="63459"/>
    <lineage>
        <taxon>Eukaryota</taxon>
        <taxon>Viridiplantae</taxon>
        <taxon>Streptophyta</taxon>
        <taxon>Embryophyta</taxon>
        <taxon>Tracheophyta</taxon>
        <taxon>Spermatophyta</taxon>
        <taxon>Magnoliopsida</taxon>
        <taxon>eudicotyledons</taxon>
        <taxon>Gunneridae</taxon>
        <taxon>Pentapetalae</taxon>
        <taxon>Caryophyllales</taxon>
        <taxon>Chenopodiaceae</taxon>
        <taxon>Chenopodioideae</taxon>
        <taxon>Atripliceae</taxon>
        <taxon>Chenopodium</taxon>
    </lineage>
</organism>
<dbReference type="GeneID" id="110713831"/>
<feature type="transmembrane region" description="Helical" evidence="6">
    <location>
        <begin position="231"/>
        <end position="252"/>
    </location>
</feature>
<evidence type="ECO:0000313" key="7">
    <source>
        <dbReference type="EnsemblPlants" id="AUR62026597-RA:cds"/>
    </source>
</evidence>
<feature type="transmembrane region" description="Helical" evidence="6">
    <location>
        <begin position="7"/>
        <end position="29"/>
    </location>
</feature>
<dbReference type="EnsemblPlants" id="AUR62026597-RA">
    <property type="protein sequence ID" value="AUR62026597-RA:cds"/>
    <property type="gene ID" value="AUR62026597"/>
</dbReference>
<dbReference type="RefSeq" id="XP_021747962.1">
    <property type="nucleotide sequence ID" value="XM_021892270.1"/>
</dbReference>